<gene>
    <name evidence="1" type="ORF">GGI19_005413</name>
</gene>
<name>A0A9W8GUB9_9FUNG</name>
<dbReference type="EMBL" id="JANBUH010000678">
    <property type="protein sequence ID" value="KAJ2749890.1"/>
    <property type="molecule type" value="Genomic_DNA"/>
</dbReference>
<dbReference type="AlphaFoldDB" id="A0A9W8GUB9"/>
<keyword evidence="2" id="KW-1185">Reference proteome</keyword>
<proteinExistence type="predicted"/>
<sequence length="403" mass="45123">MALVRRVKEMAPAVSVIYQDGRDADYKSLEDYDSHAISLISQLYRIVKTTVVSWCNLQLVMNPDLAPIGNLTSIDCALGWLGYHILALARLNAPTLQTFSISSRFDIGICGLIRDPFGNKYVDYPCLRSLTMNNAGVPAILQRSTFEGVVPFPSLQRLAILSHYPYVDDVLFRGNRATLEILNIALYPETVAMLRKYDVFTPTSHPKLRVCTCSFMEDGPSAFNAASSYLKFALSIAPAASMRVFPGLSEFRETVQPALSILEDYTGIQVLSLPHVHLSLWKAIVLIKALPVLSDLHTWAPILGAIPQGGSEAGLPEHVRSTHSPMGKRFRCWHFECTQLDDLGGVARCMLLLALACPNFDYAAVDKDYRMPFMDEIRQQIAEPWFNLYAPRLQRLLFTDFIE</sequence>
<protein>
    <submittedName>
        <fullName evidence="1">Uncharacterized protein</fullName>
    </submittedName>
</protein>
<evidence type="ECO:0000313" key="1">
    <source>
        <dbReference type="EMBL" id="KAJ2749890.1"/>
    </source>
</evidence>
<evidence type="ECO:0000313" key="2">
    <source>
        <dbReference type="Proteomes" id="UP001140011"/>
    </source>
</evidence>
<comment type="caution">
    <text evidence="1">The sequence shown here is derived from an EMBL/GenBank/DDBJ whole genome shotgun (WGS) entry which is preliminary data.</text>
</comment>
<accession>A0A9W8GUB9</accession>
<dbReference type="OrthoDB" id="5560891at2759"/>
<dbReference type="Proteomes" id="UP001140011">
    <property type="component" value="Unassembled WGS sequence"/>
</dbReference>
<organism evidence="1 2">
    <name type="scientific">Coemansia pectinata</name>
    <dbReference type="NCBI Taxonomy" id="1052879"/>
    <lineage>
        <taxon>Eukaryota</taxon>
        <taxon>Fungi</taxon>
        <taxon>Fungi incertae sedis</taxon>
        <taxon>Zoopagomycota</taxon>
        <taxon>Kickxellomycotina</taxon>
        <taxon>Kickxellomycetes</taxon>
        <taxon>Kickxellales</taxon>
        <taxon>Kickxellaceae</taxon>
        <taxon>Coemansia</taxon>
    </lineage>
</organism>
<reference evidence="1" key="1">
    <citation type="submission" date="2022-07" db="EMBL/GenBank/DDBJ databases">
        <title>Phylogenomic reconstructions and comparative analyses of Kickxellomycotina fungi.</title>
        <authorList>
            <person name="Reynolds N.K."/>
            <person name="Stajich J.E."/>
            <person name="Barry K."/>
            <person name="Grigoriev I.V."/>
            <person name="Crous P."/>
            <person name="Smith M.E."/>
        </authorList>
    </citation>
    <scope>NUCLEOTIDE SEQUENCE</scope>
    <source>
        <strain evidence="1">BCRC 34297</strain>
    </source>
</reference>